<dbReference type="KEGG" id="rgi:RGI145_10130"/>
<evidence type="ECO:0000313" key="3">
    <source>
        <dbReference type="EMBL" id="MDT8330531.1"/>
    </source>
</evidence>
<dbReference type="Proteomes" id="UP000185494">
    <property type="component" value="Chromosome 1"/>
</dbReference>
<organism evidence="2 4">
    <name type="scientific">Roseomonas gilardii</name>
    <dbReference type="NCBI Taxonomy" id="257708"/>
    <lineage>
        <taxon>Bacteria</taxon>
        <taxon>Pseudomonadati</taxon>
        <taxon>Pseudomonadota</taxon>
        <taxon>Alphaproteobacteria</taxon>
        <taxon>Acetobacterales</taxon>
        <taxon>Roseomonadaceae</taxon>
        <taxon>Roseomonas</taxon>
    </lineage>
</organism>
<accession>A0A1L7AFA7</accession>
<protein>
    <submittedName>
        <fullName evidence="2">Uncharacterized protein</fullName>
    </submittedName>
</protein>
<dbReference type="AlphaFoldDB" id="A0A1L7AFA7"/>
<reference evidence="2 4" key="1">
    <citation type="submission" date="2016-05" db="EMBL/GenBank/DDBJ databases">
        <title>Complete Genome and Methylome Analysis of Psychrotrophic Bacterial Isolates from Antarctic Lake Untersee.</title>
        <authorList>
            <person name="Fomenkov A."/>
            <person name="Akimov V.N."/>
            <person name="Vasilyeva L.V."/>
            <person name="Andersen D."/>
            <person name="Vincze T."/>
            <person name="Roberts R.J."/>
        </authorList>
    </citation>
    <scope>NUCLEOTIDE SEQUENCE [LARGE SCALE GENOMIC DNA]</scope>
    <source>
        <strain evidence="2 4">U14-5</strain>
    </source>
</reference>
<dbReference type="Proteomes" id="UP001258945">
    <property type="component" value="Unassembled WGS sequence"/>
</dbReference>
<proteinExistence type="predicted"/>
<dbReference type="RefSeq" id="WP_075798244.1">
    <property type="nucleotide sequence ID" value="NZ_CP015583.1"/>
</dbReference>
<evidence type="ECO:0000313" key="4">
    <source>
        <dbReference type="Proteomes" id="UP000185494"/>
    </source>
</evidence>
<gene>
    <name evidence="2" type="ORF">RGI145_10130</name>
    <name evidence="3" type="ORF">RQ831_05655</name>
</gene>
<dbReference type="EMBL" id="JAVVDO010000006">
    <property type="protein sequence ID" value="MDT8330531.1"/>
    <property type="molecule type" value="Genomic_DNA"/>
</dbReference>
<evidence type="ECO:0000313" key="5">
    <source>
        <dbReference type="Proteomes" id="UP001258945"/>
    </source>
</evidence>
<evidence type="ECO:0000256" key="1">
    <source>
        <dbReference type="SAM" id="MobiDB-lite"/>
    </source>
</evidence>
<evidence type="ECO:0000313" key="2">
    <source>
        <dbReference type="EMBL" id="APT57400.1"/>
    </source>
</evidence>
<name>A0A1L7AFA7_9PROT</name>
<reference evidence="3 5" key="2">
    <citation type="journal article" date="2019" name="Microb. Pathog.">
        <title>Comparison of VITEK 2, MALDI-TOF MS, 16S rRNA gene sequencing, and whole-genome sequencing for identification of Roseomonas mucosa.</title>
        <authorList>
            <person name="Rudolph W.W."/>
            <person name="Gunzer F."/>
            <person name="Trauth M."/>
            <person name="Bunk B."/>
            <person name="Bigge R."/>
            <person name="Schrottner P."/>
        </authorList>
    </citation>
    <scope>NUCLEOTIDE SEQUENCE [LARGE SCALE GENOMIC DNA]</scope>
    <source>
        <strain evidence="3 5">DSM 103800</strain>
    </source>
</reference>
<reference evidence="3" key="3">
    <citation type="submission" date="2023-09" db="EMBL/GenBank/DDBJ databases">
        <authorList>
            <person name="Schober I."/>
            <person name="Bunk B."/>
        </authorList>
    </citation>
    <scope>NUCLEOTIDE SEQUENCE</scope>
    <source>
        <strain evidence="3">DSM 103800</strain>
    </source>
</reference>
<sequence length="77" mass="8461">MTCYRSIGLTELVALMASHRSVEAGQSPRPGELDPEEFQRITAYLHNGTRLPAPPGFRPGGQGGSRFRTAAERYSRV</sequence>
<feature type="region of interest" description="Disordered" evidence="1">
    <location>
        <begin position="49"/>
        <end position="77"/>
    </location>
</feature>
<dbReference type="EMBL" id="CP015583">
    <property type="protein sequence ID" value="APT57400.1"/>
    <property type="molecule type" value="Genomic_DNA"/>
</dbReference>
<keyword evidence="5" id="KW-1185">Reference proteome</keyword>